<dbReference type="Proteomes" id="UP000436088">
    <property type="component" value="Unassembled WGS sequence"/>
</dbReference>
<dbReference type="GO" id="GO:0022857">
    <property type="term" value="F:transmembrane transporter activity"/>
    <property type="evidence" value="ECO:0007669"/>
    <property type="project" value="InterPro"/>
</dbReference>
<feature type="transmembrane region" description="Helical" evidence="6">
    <location>
        <begin position="155"/>
        <end position="180"/>
    </location>
</feature>
<keyword evidence="5 6" id="KW-0472">Membrane</keyword>
<dbReference type="InterPro" id="IPR000109">
    <property type="entry name" value="POT_fam"/>
</dbReference>
<name>A0A6A2W9Z7_HIBSY</name>
<evidence type="ECO:0000256" key="4">
    <source>
        <dbReference type="ARBA" id="ARBA00022989"/>
    </source>
</evidence>
<evidence type="ECO:0000256" key="5">
    <source>
        <dbReference type="ARBA" id="ARBA00023136"/>
    </source>
</evidence>
<dbReference type="Gene3D" id="1.20.1250.20">
    <property type="entry name" value="MFS general substrate transporter like domains"/>
    <property type="match status" value="2"/>
</dbReference>
<dbReference type="GO" id="GO:0016020">
    <property type="term" value="C:membrane"/>
    <property type="evidence" value="ECO:0007669"/>
    <property type="project" value="UniProtKB-SubCell"/>
</dbReference>
<feature type="transmembrane region" description="Helical" evidence="6">
    <location>
        <begin position="121"/>
        <end position="143"/>
    </location>
</feature>
<feature type="transmembrane region" description="Helical" evidence="6">
    <location>
        <begin position="200"/>
        <end position="219"/>
    </location>
</feature>
<keyword evidence="3 6" id="KW-0812">Transmembrane</keyword>
<evidence type="ECO:0000256" key="6">
    <source>
        <dbReference type="SAM" id="Phobius"/>
    </source>
</evidence>
<reference evidence="7" key="1">
    <citation type="submission" date="2019-09" db="EMBL/GenBank/DDBJ databases">
        <title>Draft genome information of white flower Hibiscus syriacus.</title>
        <authorList>
            <person name="Kim Y.-M."/>
        </authorList>
    </citation>
    <scope>NUCLEOTIDE SEQUENCE [LARGE SCALE GENOMIC DNA]</scope>
    <source>
        <strain evidence="7">YM2019G1</strain>
    </source>
</reference>
<evidence type="ECO:0000313" key="7">
    <source>
        <dbReference type="EMBL" id="KAE8654268.1"/>
    </source>
</evidence>
<feature type="transmembrane region" description="Helical" evidence="6">
    <location>
        <begin position="81"/>
        <end position="101"/>
    </location>
</feature>
<dbReference type="EMBL" id="VEPZ02001788">
    <property type="protein sequence ID" value="KAE8654268.1"/>
    <property type="molecule type" value="Genomic_DNA"/>
</dbReference>
<dbReference type="PANTHER" id="PTHR11654">
    <property type="entry name" value="OLIGOPEPTIDE TRANSPORTER-RELATED"/>
    <property type="match status" value="1"/>
</dbReference>
<gene>
    <name evidence="7" type="ORF">F3Y22_tig00117056pilonHSYRG01261</name>
</gene>
<accession>A0A6A2W9Z7</accession>
<dbReference type="SUPFAM" id="SSF103473">
    <property type="entry name" value="MFS general substrate transporter"/>
    <property type="match status" value="1"/>
</dbReference>
<evidence type="ECO:0000256" key="2">
    <source>
        <dbReference type="ARBA" id="ARBA00005982"/>
    </source>
</evidence>
<sequence>MGLGFGIPAAAMVVAVVFFFAGFFDKAAVETQNDYIGESINSWSLCTVTQVEELKSVIRLLPVWASGIVFATVYSQMNTILVMPIFAMITAGILEVVRLGIVQKNNFYDLESIPMSIFWQVPEYFLVGCAEVFTFVGQLEFFYDQAPDAMRSLCSALSLTTVALGNYLSTVLVIAVTKITTRDGKLGWIPDNLNRGHLDYFFWLLAILSLLNFLLYIWIARWYTYKKVVGHP</sequence>
<feature type="transmembrane region" description="Helical" evidence="6">
    <location>
        <begin position="7"/>
        <end position="24"/>
    </location>
</feature>
<comment type="subcellular location">
    <subcellularLocation>
        <location evidence="1">Membrane</location>
        <topology evidence="1">Multi-pass membrane protein</topology>
    </subcellularLocation>
</comment>
<comment type="similarity">
    <text evidence="2">Belongs to the major facilitator superfamily. Proton-dependent oligopeptide transporter (POT/PTR) (TC 2.A.17) family.</text>
</comment>
<dbReference type="InterPro" id="IPR036259">
    <property type="entry name" value="MFS_trans_sf"/>
</dbReference>
<keyword evidence="4 6" id="KW-1133">Transmembrane helix</keyword>
<evidence type="ECO:0000313" key="8">
    <source>
        <dbReference type="Proteomes" id="UP000436088"/>
    </source>
</evidence>
<dbReference type="Pfam" id="PF00854">
    <property type="entry name" value="PTR2"/>
    <property type="match status" value="1"/>
</dbReference>
<evidence type="ECO:0000256" key="1">
    <source>
        <dbReference type="ARBA" id="ARBA00004141"/>
    </source>
</evidence>
<organism evidence="7 8">
    <name type="scientific">Hibiscus syriacus</name>
    <name type="common">Rose of Sharon</name>
    <dbReference type="NCBI Taxonomy" id="106335"/>
    <lineage>
        <taxon>Eukaryota</taxon>
        <taxon>Viridiplantae</taxon>
        <taxon>Streptophyta</taxon>
        <taxon>Embryophyta</taxon>
        <taxon>Tracheophyta</taxon>
        <taxon>Spermatophyta</taxon>
        <taxon>Magnoliopsida</taxon>
        <taxon>eudicotyledons</taxon>
        <taxon>Gunneridae</taxon>
        <taxon>Pentapetalae</taxon>
        <taxon>rosids</taxon>
        <taxon>malvids</taxon>
        <taxon>Malvales</taxon>
        <taxon>Malvaceae</taxon>
        <taxon>Malvoideae</taxon>
        <taxon>Hibiscus</taxon>
    </lineage>
</organism>
<evidence type="ECO:0000256" key="3">
    <source>
        <dbReference type="ARBA" id="ARBA00022692"/>
    </source>
</evidence>
<proteinExistence type="inferred from homology"/>
<dbReference type="AlphaFoldDB" id="A0A6A2W9Z7"/>
<comment type="caution">
    <text evidence="7">The sequence shown here is derived from an EMBL/GenBank/DDBJ whole genome shotgun (WGS) entry which is preliminary data.</text>
</comment>
<protein>
    <submittedName>
        <fullName evidence="7">Protein NRT1/ PTR FAMILY 8.2</fullName>
    </submittedName>
</protein>
<keyword evidence="8" id="KW-1185">Reference proteome</keyword>